<dbReference type="Proteomes" id="UP000813461">
    <property type="component" value="Unassembled WGS sequence"/>
</dbReference>
<sequence>MDIDSDDDGTDVTSSDTDVADSPVPDLLYSTGRDLDIFHLFPKLEAKHRNRICLLALSAPRTRFLEVYGYTHFNIAPKIRYVPPLPTLFNTSRELRQLSIAHEGGELIRFADDLPKIKFYFNFDRDIIFLSSRFMKGQNTTETFRLREFTSLFPLSVTSRLCRILVTYSGMDSYERIGPMFRPLINLDIFYLGMMDWWSGKTVKRLLRKGVPAPDAMAHKIESIVKKTEAEETDDDEESREDWMGRIMKRQARRIVECEVRLDE</sequence>
<evidence type="ECO:0000313" key="2">
    <source>
        <dbReference type="EMBL" id="KAH7089988.1"/>
    </source>
</evidence>
<gene>
    <name evidence="2" type="ORF">FB567DRAFT_547526</name>
</gene>
<keyword evidence="3" id="KW-1185">Reference proteome</keyword>
<dbReference type="AlphaFoldDB" id="A0A8K0W082"/>
<dbReference type="OrthoDB" id="3473305at2759"/>
<dbReference type="InterPro" id="IPR045518">
    <property type="entry name" value="2EXR"/>
</dbReference>
<feature type="domain" description="2EXR" evidence="1">
    <location>
        <begin position="38"/>
        <end position="128"/>
    </location>
</feature>
<protein>
    <recommendedName>
        <fullName evidence="1">2EXR domain-containing protein</fullName>
    </recommendedName>
</protein>
<organism evidence="2 3">
    <name type="scientific">Paraphoma chrysanthemicola</name>
    <dbReference type="NCBI Taxonomy" id="798071"/>
    <lineage>
        <taxon>Eukaryota</taxon>
        <taxon>Fungi</taxon>
        <taxon>Dikarya</taxon>
        <taxon>Ascomycota</taxon>
        <taxon>Pezizomycotina</taxon>
        <taxon>Dothideomycetes</taxon>
        <taxon>Pleosporomycetidae</taxon>
        <taxon>Pleosporales</taxon>
        <taxon>Pleosporineae</taxon>
        <taxon>Phaeosphaeriaceae</taxon>
        <taxon>Paraphoma</taxon>
    </lineage>
</organism>
<dbReference type="Pfam" id="PF20150">
    <property type="entry name" value="2EXR"/>
    <property type="match status" value="1"/>
</dbReference>
<name>A0A8K0W082_9PLEO</name>
<proteinExistence type="predicted"/>
<comment type="caution">
    <text evidence="2">The sequence shown here is derived from an EMBL/GenBank/DDBJ whole genome shotgun (WGS) entry which is preliminary data.</text>
</comment>
<evidence type="ECO:0000259" key="1">
    <source>
        <dbReference type="Pfam" id="PF20150"/>
    </source>
</evidence>
<dbReference type="EMBL" id="JAGMVJ010000006">
    <property type="protein sequence ID" value="KAH7089988.1"/>
    <property type="molecule type" value="Genomic_DNA"/>
</dbReference>
<evidence type="ECO:0000313" key="3">
    <source>
        <dbReference type="Proteomes" id="UP000813461"/>
    </source>
</evidence>
<accession>A0A8K0W082</accession>
<reference evidence="2" key="1">
    <citation type="journal article" date="2021" name="Nat. Commun.">
        <title>Genetic determinants of endophytism in the Arabidopsis root mycobiome.</title>
        <authorList>
            <person name="Mesny F."/>
            <person name="Miyauchi S."/>
            <person name="Thiergart T."/>
            <person name="Pickel B."/>
            <person name="Atanasova L."/>
            <person name="Karlsson M."/>
            <person name="Huettel B."/>
            <person name="Barry K.W."/>
            <person name="Haridas S."/>
            <person name="Chen C."/>
            <person name="Bauer D."/>
            <person name="Andreopoulos W."/>
            <person name="Pangilinan J."/>
            <person name="LaButti K."/>
            <person name="Riley R."/>
            <person name="Lipzen A."/>
            <person name="Clum A."/>
            <person name="Drula E."/>
            <person name="Henrissat B."/>
            <person name="Kohler A."/>
            <person name="Grigoriev I.V."/>
            <person name="Martin F.M."/>
            <person name="Hacquard S."/>
        </authorList>
    </citation>
    <scope>NUCLEOTIDE SEQUENCE</scope>
    <source>
        <strain evidence="2">MPI-SDFR-AT-0120</strain>
    </source>
</reference>